<evidence type="ECO:0000313" key="1">
    <source>
        <dbReference type="EMBL" id="RDS77443.1"/>
    </source>
</evidence>
<dbReference type="AlphaFoldDB" id="A0A395LKD0"/>
<gene>
    <name evidence="1" type="ORF">DL238_07370</name>
</gene>
<accession>A0A395LKD0</accession>
<dbReference type="Proteomes" id="UP000254101">
    <property type="component" value="Unassembled WGS sequence"/>
</dbReference>
<protein>
    <recommendedName>
        <fullName evidence="3">Tail fiber domain-containing protein</fullName>
    </recommendedName>
</protein>
<reference evidence="1 2" key="1">
    <citation type="submission" date="2018-07" db="EMBL/GenBank/DDBJ databases">
        <title>Erythrobacter nanhaiensis sp. nov., a novel member of the genus Erythrobacter isolated from the South China Sea.</title>
        <authorList>
            <person name="Chen X."/>
            <person name="Liu J."/>
        </authorList>
    </citation>
    <scope>NUCLEOTIDE SEQUENCE [LARGE SCALE GENOMIC DNA]</scope>
    <source>
        <strain evidence="1 2">S-5</strain>
    </source>
</reference>
<dbReference type="OrthoDB" id="4070667at2"/>
<evidence type="ECO:0008006" key="3">
    <source>
        <dbReference type="Google" id="ProtNLM"/>
    </source>
</evidence>
<name>A0A395LKD0_9SPHN</name>
<comment type="caution">
    <text evidence="1">The sequence shown here is derived from an EMBL/GenBank/DDBJ whole genome shotgun (WGS) entry which is preliminary data.</text>
</comment>
<proteinExistence type="predicted"/>
<dbReference type="RefSeq" id="WP_115491661.1">
    <property type="nucleotide sequence ID" value="NZ_JACHWW010000001.1"/>
</dbReference>
<dbReference type="EMBL" id="QRBB01000001">
    <property type="protein sequence ID" value="RDS77443.1"/>
    <property type="molecule type" value="Genomic_DNA"/>
</dbReference>
<evidence type="ECO:0000313" key="2">
    <source>
        <dbReference type="Proteomes" id="UP000254101"/>
    </source>
</evidence>
<keyword evidence="2" id="KW-1185">Reference proteome</keyword>
<organism evidence="1 2">
    <name type="scientific">Alteriqipengyuania lutimaris</name>
    <dbReference type="NCBI Taxonomy" id="1538146"/>
    <lineage>
        <taxon>Bacteria</taxon>
        <taxon>Pseudomonadati</taxon>
        <taxon>Pseudomonadota</taxon>
        <taxon>Alphaproteobacteria</taxon>
        <taxon>Sphingomonadales</taxon>
        <taxon>Erythrobacteraceae</taxon>
        <taxon>Alteriqipengyuania</taxon>
    </lineage>
</organism>
<sequence>MTHIDNVGNEGLLSYGITTNPSPLQVSPASGSPSMSSLVFVVSNNTTRAIYCQKIEFEIQLGDDPQQLTGDASGILVSCNPSNTWRISQIGTTGLFVATPIKPEDEEITVEGLSFQIYNIPVNKAMGTTTIHAYETSSTQSGSGFEQRDNSFDLVKFPYGFYVGNFAASKPMVRNGEQVTLSWNGSDIATYTIIYDDKVVNVTNVRSWTSPPLTHATTFQLKASVQQEGETVDTYLSVTVMVAEPDIAANSLQVLKTSKLEGDVAAGATLTVAGAAVLGSTLGVAGTATLADATANSLRVANAATLGSLAVGGGARVTGGATLDGLTVNGNAVINGNAAMASANVAGAVSMMKGGTLLYRGTRKDSVWLRPQTDGFLVAQVYWPNDITKMSIAMVNIYAAGTWFSQTGGSVGTFGRAWSSAMQTNANVACVPVRQGESCAYGVVQGKDNQQDSDAAIYWFPLGAGNASQSIVEMDERPEGVEDPPRIPTDFAQAEAGRIEQANEFVSQLADTLGTKVPDVQRAELAMRLARI</sequence>